<dbReference type="Proteomes" id="UP001596512">
    <property type="component" value="Unassembled WGS sequence"/>
</dbReference>
<sequence length="131" mass="13552">MLYRSQEDLSDARAQAAAMSEILSARDAKVITGGVGDLSGTVLYSRERGDVLLLASGVPAPPEGKSYQVWLMGGDTPFHSVGLITADAQGRAAIIDATGEVATATNIGITVEPEGGSTTPSTDPIMEMELD</sequence>
<name>A0ABW2TT18_9PSEU</name>
<gene>
    <name evidence="2" type="ORF">ACFQV2_29665</name>
</gene>
<feature type="domain" description="Anti-sigma K factor RskA C-terminal" evidence="1">
    <location>
        <begin position="6"/>
        <end position="125"/>
    </location>
</feature>
<evidence type="ECO:0000313" key="2">
    <source>
        <dbReference type="EMBL" id="MFC7616992.1"/>
    </source>
</evidence>
<proteinExistence type="predicted"/>
<dbReference type="InterPro" id="IPR018764">
    <property type="entry name" value="RskA_C"/>
</dbReference>
<evidence type="ECO:0000313" key="3">
    <source>
        <dbReference type="Proteomes" id="UP001596512"/>
    </source>
</evidence>
<reference evidence="3" key="1">
    <citation type="journal article" date="2019" name="Int. J. Syst. Evol. Microbiol.">
        <title>The Global Catalogue of Microorganisms (GCM) 10K type strain sequencing project: providing services to taxonomists for standard genome sequencing and annotation.</title>
        <authorList>
            <consortium name="The Broad Institute Genomics Platform"/>
            <consortium name="The Broad Institute Genome Sequencing Center for Infectious Disease"/>
            <person name="Wu L."/>
            <person name="Ma J."/>
        </authorList>
    </citation>
    <scope>NUCLEOTIDE SEQUENCE [LARGE SCALE GENOMIC DNA]</scope>
    <source>
        <strain evidence="3">JCM 17695</strain>
    </source>
</reference>
<comment type="caution">
    <text evidence="2">The sequence shown here is derived from an EMBL/GenBank/DDBJ whole genome shotgun (WGS) entry which is preliminary data.</text>
</comment>
<keyword evidence="3" id="KW-1185">Reference proteome</keyword>
<dbReference type="PANTHER" id="PTHR37461:SF1">
    <property type="entry name" value="ANTI-SIGMA-K FACTOR RSKA"/>
    <property type="match status" value="1"/>
</dbReference>
<accession>A0ABW2TT18</accession>
<dbReference type="Pfam" id="PF10099">
    <property type="entry name" value="RskA_C"/>
    <property type="match status" value="1"/>
</dbReference>
<protein>
    <submittedName>
        <fullName evidence="2">Anti-sigma factor domain-containing protein</fullName>
    </submittedName>
</protein>
<dbReference type="PANTHER" id="PTHR37461">
    <property type="entry name" value="ANTI-SIGMA-K FACTOR RSKA"/>
    <property type="match status" value="1"/>
</dbReference>
<dbReference type="InterPro" id="IPR051474">
    <property type="entry name" value="Anti-sigma-K/W_factor"/>
</dbReference>
<evidence type="ECO:0000259" key="1">
    <source>
        <dbReference type="Pfam" id="PF10099"/>
    </source>
</evidence>
<dbReference type="EMBL" id="JBHTEY010000004">
    <property type="protein sequence ID" value="MFC7616992.1"/>
    <property type="molecule type" value="Genomic_DNA"/>
</dbReference>
<organism evidence="2 3">
    <name type="scientific">Actinokineospora soli</name>
    <dbReference type="NCBI Taxonomy" id="1048753"/>
    <lineage>
        <taxon>Bacteria</taxon>
        <taxon>Bacillati</taxon>
        <taxon>Actinomycetota</taxon>
        <taxon>Actinomycetes</taxon>
        <taxon>Pseudonocardiales</taxon>
        <taxon>Pseudonocardiaceae</taxon>
        <taxon>Actinokineospora</taxon>
    </lineage>
</organism>